<dbReference type="InterPro" id="IPR006703">
    <property type="entry name" value="G_AIG1"/>
</dbReference>
<dbReference type="GO" id="GO:0005525">
    <property type="term" value="F:GTP binding"/>
    <property type="evidence" value="ECO:0007669"/>
    <property type="project" value="UniProtKB-KW"/>
</dbReference>
<keyword evidence="2" id="KW-0547">Nucleotide-binding</keyword>
<evidence type="ECO:0000256" key="4">
    <source>
        <dbReference type="SAM" id="Coils"/>
    </source>
</evidence>
<proteinExistence type="inferred from homology"/>
<keyword evidence="7" id="KW-1185">Reference proteome</keyword>
<accession>A0A9W7M4T1</accession>
<evidence type="ECO:0000313" key="6">
    <source>
        <dbReference type="EMBL" id="GMI89822.1"/>
    </source>
</evidence>
<dbReference type="Pfam" id="PF04548">
    <property type="entry name" value="AIG1"/>
    <property type="match status" value="1"/>
</dbReference>
<keyword evidence="3" id="KW-0342">GTP-binding</keyword>
<dbReference type="FunFam" id="3.40.50.300:FF:000840">
    <property type="entry name" value="Immune-associated nucleotide-binding protein 9"/>
    <property type="match status" value="1"/>
</dbReference>
<dbReference type="InterPro" id="IPR045058">
    <property type="entry name" value="GIMA/IAN/Toc"/>
</dbReference>
<evidence type="ECO:0000256" key="1">
    <source>
        <dbReference type="ARBA" id="ARBA00008535"/>
    </source>
</evidence>
<protein>
    <submittedName>
        <fullName evidence="6">IMMUNE ASSOCIATED NUCLEOTIDE BINDING 9</fullName>
    </submittedName>
</protein>
<dbReference type="InterPro" id="IPR027417">
    <property type="entry name" value="P-loop_NTPase"/>
</dbReference>
<evidence type="ECO:0000313" key="7">
    <source>
        <dbReference type="Proteomes" id="UP001165190"/>
    </source>
</evidence>
<feature type="coiled-coil region" evidence="4">
    <location>
        <begin position="272"/>
        <end position="331"/>
    </location>
</feature>
<dbReference type="OrthoDB" id="8954335at2759"/>
<sequence>MGGTAVANDWVLTPPSNIAKTVVLVGRTGNGKSATGNTILGSKSFKSKTSSSGVTSTCELQRTVHEDGQILNVIDTPGLFDTSDGSEFIREEFVKCIDLAKDGIHAVLVVYSVRTRFTEEEEAVLYSLVSLFGTQIVNYMIVVFTGGDEFDDEENTFEDYLGSTCPKPLKDILLVCGNRSLLFDNKTKDETKRIEQVQHLVTLVNKVMEQNGWQPYSDGLFLELQQMAAIRDQQEHVNSQKGYSKQETFELNEQFVERLYEQQLRRITEMVESKLKEAIMKLERQLAKEQVARMRAETQAQFAQKAANDEIRKLREDLEKAQRENEAFHRKASENKCTIL</sequence>
<gene>
    <name evidence="6" type="ORF">HRI_002651500</name>
</gene>
<comment type="similarity">
    <text evidence="1">Belongs to the TRAFAC class TrmE-Era-EngA-EngB-Septin-like GTPase superfamily. AIG1/Toc34/Toc159-like paraseptin GTPase family. IAN subfamily.</text>
</comment>
<evidence type="ECO:0000256" key="3">
    <source>
        <dbReference type="ARBA" id="ARBA00023134"/>
    </source>
</evidence>
<feature type="domain" description="AIG1-type G" evidence="5">
    <location>
        <begin position="17"/>
        <end position="225"/>
    </location>
</feature>
<dbReference type="Gene3D" id="3.40.50.300">
    <property type="entry name" value="P-loop containing nucleotide triphosphate hydrolases"/>
    <property type="match status" value="1"/>
</dbReference>
<evidence type="ECO:0000259" key="5">
    <source>
        <dbReference type="PROSITE" id="PS51720"/>
    </source>
</evidence>
<dbReference type="SUPFAM" id="SSF52540">
    <property type="entry name" value="P-loop containing nucleoside triphosphate hydrolases"/>
    <property type="match status" value="1"/>
</dbReference>
<name>A0A9W7M4T1_HIBTR</name>
<organism evidence="6 7">
    <name type="scientific">Hibiscus trionum</name>
    <name type="common">Flower of an hour</name>
    <dbReference type="NCBI Taxonomy" id="183268"/>
    <lineage>
        <taxon>Eukaryota</taxon>
        <taxon>Viridiplantae</taxon>
        <taxon>Streptophyta</taxon>
        <taxon>Embryophyta</taxon>
        <taxon>Tracheophyta</taxon>
        <taxon>Spermatophyta</taxon>
        <taxon>Magnoliopsida</taxon>
        <taxon>eudicotyledons</taxon>
        <taxon>Gunneridae</taxon>
        <taxon>Pentapetalae</taxon>
        <taxon>rosids</taxon>
        <taxon>malvids</taxon>
        <taxon>Malvales</taxon>
        <taxon>Malvaceae</taxon>
        <taxon>Malvoideae</taxon>
        <taxon>Hibiscus</taxon>
    </lineage>
</organism>
<reference evidence="6" key="1">
    <citation type="submission" date="2023-05" db="EMBL/GenBank/DDBJ databases">
        <title>Genome and transcriptome analyses reveal genes involved in the formation of fine ridges on petal epidermal cells in Hibiscus trionum.</title>
        <authorList>
            <person name="Koshimizu S."/>
            <person name="Masuda S."/>
            <person name="Ishii T."/>
            <person name="Shirasu K."/>
            <person name="Hoshino A."/>
            <person name="Arita M."/>
        </authorList>
    </citation>
    <scope>NUCLEOTIDE SEQUENCE</scope>
    <source>
        <strain evidence="6">Hamamatsu line</strain>
    </source>
</reference>
<dbReference type="CDD" id="cd01852">
    <property type="entry name" value="AIG1"/>
    <property type="match status" value="1"/>
</dbReference>
<keyword evidence="4" id="KW-0175">Coiled coil</keyword>
<dbReference type="PROSITE" id="PS51720">
    <property type="entry name" value="G_AIG1"/>
    <property type="match status" value="1"/>
</dbReference>
<evidence type="ECO:0000256" key="2">
    <source>
        <dbReference type="ARBA" id="ARBA00022741"/>
    </source>
</evidence>
<dbReference type="Proteomes" id="UP001165190">
    <property type="component" value="Unassembled WGS sequence"/>
</dbReference>
<dbReference type="AlphaFoldDB" id="A0A9W7M4T1"/>
<dbReference type="PANTHER" id="PTHR10903">
    <property type="entry name" value="GTPASE, IMAP FAMILY MEMBER-RELATED"/>
    <property type="match status" value="1"/>
</dbReference>
<comment type="caution">
    <text evidence="6">The sequence shown here is derived from an EMBL/GenBank/DDBJ whole genome shotgun (WGS) entry which is preliminary data.</text>
</comment>
<dbReference type="EMBL" id="BSYR01000023">
    <property type="protein sequence ID" value="GMI89822.1"/>
    <property type="molecule type" value="Genomic_DNA"/>
</dbReference>
<dbReference type="PANTHER" id="PTHR10903:SF184">
    <property type="entry name" value="GTP-BINDING PROTEIN A"/>
    <property type="match status" value="1"/>
</dbReference>